<dbReference type="AlphaFoldDB" id="A0A9X2JM31"/>
<evidence type="ECO:0000313" key="11">
    <source>
        <dbReference type="EMBL" id="MCP0887250.1"/>
    </source>
</evidence>
<evidence type="ECO:0000313" key="12">
    <source>
        <dbReference type="Proteomes" id="UP001139006"/>
    </source>
</evidence>
<dbReference type="InterPro" id="IPR036188">
    <property type="entry name" value="FAD/NAD-bd_sf"/>
</dbReference>
<proteinExistence type="inferred from homology"/>
<dbReference type="Proteomes" id="UP001139006">
    <property type="component" value="Unassembled WGS sequence"/>
</dbReference>
<evidence type="ECO:0000256" key="5">
    <source>
        <dbReference type="ARBA" id="ARBA00015872"/>
    </source>
</evidence>
<evidence type="ECO:0000256" key="9">
    <source>
        <dbReference type="ARBA" id="ARBA00049922"/>
    </source>
</evidence>
<protein>
    <recommendedName>
        <fullName evidence="5">Urocanate reductase</fullName>
        <ecNumber evidence="4">1.3.99.33</ecNumber>
    </recommendedName>
</protein>
<dbReference type="InterPro" id="IPR007329">
    <property type="entry name" value="FMN-bd"/>
</dbReference>
<comment type="catalytic activity">
    <reaction evidence="9">
        <text>dihydrourocanate + A = urocanate + AH2</text>
        <dbReference type="Rhea" id="RHEA:36059"/>
        <dbReference type="ChEBI" id="CHEBI:13193"/>
        <dbReference type="ChEBI" id="CHEBI:17499"/>
        <dbReference type="ChEBI" id="CHEBI:27247"/>
        <dbReference type="ChEBI" id="CHEBI:72991"/>
        <dbReference type="EC" id="1.3.99.33"/>
    </reaction>
</comment>
<dbReference type="InterPro" id="IPR003953">
    <property type="entry name" value="FAD-dep_OxRdtase_2_FAD-bd"/>
</dbReference>
<comment type="similarity">
    <text evidence="3">Belongs to the FAD-dependent oxidoreductase 2 family. FRD/SDH subfamily.</text>
</comment>
<dbReference type="GO" id="GO:0016020">
    <property type="term" value="C:membrane"/>
    <property type="evidence" value="ECO:0007669"/>
    <property type="project" value="InterPro"/>
</dbReference>
<dbReference type="Gene3D" id="3.90.700.10">
    <property type="entry name" value="Succinate dehydrogenase/fumarate reductase flavoprotein, catalytic domain"/>
    <property type="match status" value="1"/>
</dbReference>
<comment type="cofactor">
    <cofactor evidence="1">
        <name>FMN</name>
        <dbReference type="ChEBI" id="CHEBI:58210"/>
    </cofactor>
</comment>
<evidence type="ECO:0000256" key="6">
    <source>
        <dbReference type="ARBA" id="ARBA00022630"/>
    </source>
</evidence>
<evidence type="ECO:0000259" key="10">
    <source>
        <dbReference type="SMART" id="SM00900"/>
    </source>
</evidence>
<evidence type="ECO:0000256" key="8">
    <source>
        <dbReference type="ARBA" id="ARBA00023002"/>
    </source>
</evidence>
<dbReference type="InterPro" id="IPR050315">
    <property type="entry name" value="FAD-oxidoreductase_2"/>
</dbReference>
<dbReference type="EMBL" id="JAIULA010000014">
    <property type="protein sequence ID" value="MCP0887250.1"/>
    <property type="molecule type" value="Genomic_DNA"/>
</dbReference>
<dbReference type="GO" id="GO:0010181">
    <property type="term" value="F:FMN binding"/>
    <property type="evidence" value="ECO:0007669"/>
    <property type="project" value="InterPro"/>
</dbReference>
<comment type="caution">
    <text evidence="11">The sequence shown here is derived from an EMBL/GenBank/DDBJ whole genome shotgun (WGS) entry which is preliminary data.</text>
</comment>
<dbReference type="PANTHER" id="PTHR43400">
    <property type="entry name" value="FUMARATE REDUCTASE"/>
    <property type="match status" value="1"/>
</dbReference>
<comment type="cofactor">
    <cofactor evidence="2">
        <name>FAD</name>
        <dbReference type="ChEBI" id="CHEBI:57692"/>
    </cofactor>
</comment>
<dbReference type="SUPFAM" id="SSF51905">
    <property type="entry name" value="FAD/NAD(P)-binding domain"/>
    <property type="match status" value="1"/>
</dbReference>
<keyword evidence="8" id="KW-0560">Oxidoreductase</keyword>
<dbReference type="SMART" id="SM00900">
    <property type="entry name" value="FMN_bind"/>
    <property type="match status" value="1"/>
</dbReference>
<organism evidence="11 12">
    <name type="scientific">Ligilactobacillus ubinensis</name>
    <dbReference type="NCBI Taxonomy" id="2876789"/>
    <lineage>
        <taxon>Bacteria</taxon>
        <taxon>Bacillati</taxon>
        <taxon>Bacillota</taxon>
        <taxon>Bacilli</taxon>
        <taxon>Lactobacillales</taxon>
        <taxon>Lactobacillaceae</taxon>
        <taxon>Ligilactobacillus</taxon>
    </lineage>
</organism>
<keyword evidence="7" id="KW-0274">FAD</keyword>
<dbReference type="PANTHER" id="PTHR43400:SF7">
    <property type="entry name" value="FAD-DEPENDENT OXIDOREDUCTASE 2 FAD BINDING DOMAIN-CONTAINING PROTEIN"/>
    <property type="match status" value="1"/>
</dbReference>
<evidence type="ECO:0000256" key="3">
    <source>
        <dbReference type="ARBA" id="ARBA00008040"/>
    </source>
</evidence>
<sequence length="566" mass="61415">MSDTKELQARALGHNGPIDLAIDFEGHQLTDVKVTHHSETKGIFNQVFGKLRDTILEEQSFGVDVVSGASVMSKAILDSANEAIEKAGIKLAAPVKKERENVEEHTDVAVIGGGEAGLVAACKALSRGKKVALFEKNGYLGGATILNGSNVTATGSKVASTIFGVAAAKDTPELLSADVARECLDSNIPVLTKLMAENIGNAIDFISDFAGLEYRKAQTQTPEHSVERQVELPSSSSYELIEKVAAAFVKKGGKIFLDSRVEEILTDENGKITGFVAEGRTKKITVYANSFVLATGGYGANKQMRGQESEGLNYYGPLTSTGDAYEFLKAFSLEVKNIGWYKVYPHGVETEPGIAKLTTYASKKATDLGAVYVNQLGKRIVDESDVYATLRNAVLKQPGRVAYLVMDKRTWKEFYNLLVLHDFTAEEIAEYFAKDGKENPIFVKGTLSEVAKKAGINADNLKATITTYNEYATKGKDQEFKRDRAFLHAYEGEEFYVVEQRDRFATTLGGFVTDADLHLKTQDNKKIANLWGAGEVIGGANGHDSMPSMMNTWGISSGFVAGNSVE</sequence>
<name>A0A9X2JM31_9LACO</name>
<accession>A0A9X2JM31</accession>
<dbReference type="Gene3D" id="3.50.50.60">
    <property type="entry name" value="FAD/NAD(P)-binding domain"/>
    <property type="match status" value="1"/>
</dbReference>
<dbReference type="InterPro" id="IPR027477">
    <property type="entry name" value="Succ_DH/fumarate_Rdtase_cat_sf"/>
</dbReference>
<dbReference type="Pfam" id="PF00890">
    <property type="entry name" value="FAD_binding_2"/>
    <property type="match status" value="1"/>
</dbReference>
<dbReference type="Pfam" id="PF04205">
    <property type="entry name" value="FMN_bind"/>
    <property type="match status" value="1"/>
</dbReference>
<reference evidence="11 12" key="1">
    <citation type="journal article" date="2023" name="Int. J. Syst. Evol. Microbiol.">
        <title>Ligilactobacillus ubinensis sp. nov., a novel species isolated from the wild ferment of a durian fruit (Durio zibethinus).</title>
        <authorList>
            <person name="Heng Y.C."/>
            <person name="Menon N."/>
            <person name="Chen B."/>
            <person name="Loo B.Z.L."/>
            <person name="Wong G.W.J."/>
            <person name="Lim A.C.H."/>
            <person name="Silvaraju S."/>
            <person name="Kittelmann S."/>
        </authorList>
    </citation>
    <scope>NUCLEOTIDE SEQUENCE [LARGE SCALE GENOMIC DNA]</scope>
    <source>
        <strain evidence="11 12">WILCCON 0076</strain>
    </source>
</reference>
<dbReference type="EC" id="1.3.99.33" evidence="4"/>
<dbReference type="SUPFAM" id="SSF56425">
    <property type="entry name" value="Succinate dehydrogenase/fumarate reductase flavoprotein, catalytic domain"/>
    <property type="match status" value="1"/>
</dbReference>
<evidence type="ECO:0000256" key="4">
    <source>
        <dbReference type="ARBA" id="ARBA00013137"/>
    </source>
</evidence>
<dbReference type="RefSeq" id="WP_253360959.1">
    <property type="nucleotide sequence ID" value="NZ_JAIULA010000014.1"/>
</dbReference>
<gene>
    <name evidence="11" type="ORF">LB941_07865</name>
</gene>
<dbReference type="Gene3D" id="3.90.1010.20">
    <property type="match status" value="1"/>
</dbReference>
<feature type="domain" description="FMN-binding" evidence="10">
    <location>
        <begin position="13"/>
        <end position="87"/>
    </location>
</feature>
<keyword evidence="12" id="KW-1185">Reference proteome</keyword>
<evidence type="ECO:0000256" key="7">
    <source>
        <dbReference type="ARBA" id="ARBA00022827"/>
    </source>
</evidence>
<dbReference type="PRINTS" id="PR00411">
    <property type="entry name" value="PNDRDTASEI"/>
</dbReference>
<evidence type="ECO:0000256" key="1">
    <source>
        <dbReference type="ARBA" id="ARBA00001917"/>
    </source>
</evidence>
<evidence type="ECO:0000256" key="2">
    <source>
        <dbReference type="ARBA" id="ARBA00001974"/>
    </source>
</evidence>
<keyword evidence="6" id="KW-0285">Flavoprotein</keyword>
<dbReference type="GO" id="GO:0033765">
    <property type="term" value="F:steroid dehydrogenase activity, acting on the CH-CH group of donors"/>
    <property type="evidence" value="ECO:0007669"/>
    <property type="project" value="UniProtKB-ARBA"/>
</dbReference>